<sequence>MSKRSRSLSGTEATPFVYGETNGRAWRQQGERIDLVRRTVRPRITVVRHAQGEVAFDLRRTALAVIDMQNDFCHPRGWFGAKGISVRPMRKPIPVLARVLPAWRAAGGTVIWLNWGVRADLANLPPSVRYKGKRQPQAIGYAEPVPGTGGRAVVPGEWGAQVVDELAIDPADLTVFKHRLSGFWDNELDSILRVRGIDTLVFAGVNTDRCVYGSLQDAAYLGYDCLLLADGCGTPSPAYVTRAIHFLVQQLHGFVIDSDALLDGLPAEGARRPAPKASFSSKEQA</sequence>
<gene>
    <name evidence="3" type="ORF">FOZ76_24220</name>
</gene>
<name>A0A556A9B2_9BURK</name>
<dbReference type="GO" id="GO:0016787">
    <property type="term" value="F:hydrolase activity"/>
    <property type="evidence" value="ECO:0007669"/>
    <property type="project" value="UniProtKB-KW"/>
</dbReference>
<dbReference type="Pfam" id="PF00857">
    <property type="entry name" value="Isochorismatase"/>
    <property type="match status" value="1"/>
</dbReference>
<dbReference type="OrthoDB" id="5360912at2"/>
<dbReference type="PANTHER" id="PTHR43540">
    <property type="entry name" value="PEROXYUREIDOACRYLATE/UREIDOACRYLATE AMIDOHYDROLASE-RELATED"/>
    <property type="match status" value="1"/>
</dbReference>
<comment type="caution">
    <text evidence="3">The sequence shown here is derived from an EMBL/GenBank/DDBJ whole genome shotgun (WGS) entry which is preliminary data.</text>
</comment>
<accession>A0A556A9B2</accession>
<dbReference type="Proteomes" id="UP000318405">
    <property type="component" value="Unassembled WGS sequence"/>
</dbReference>
<keyword evidence="4" id="KW-1185">Reference proteome</keyword>
<organism evidence="3 4">
    <name type="scientific">Verticiella sediminum</name>
    <dbReference type="NCBI Taxonomy" id="1247510"/>
    <lineage>
        <taxon>Bacteria</taxon>
        <taxon>Pseudomonadati</taxon>
        <taxon>Pseudomonadota</taxon>
        <taxon>Betaproteobacteria</taxon>
        <taxon>Burkholderiales</taxon>
        <taxon>Alcaligenaceae</taxon>
        <taxon>Verticiella</taxon>
    </lineage>
</organism>
<dbReference type="InterPro" id="IPR036380">
    <property type="entry name" value="Isochorismatase-like_sf"/>
</dbReference>
<dbReference type="InterPro" id="IPR000868">
    <property type="entry name" value="Isochorismatase-like_dom"/>
</dbReference>
<dbReference type="EMBL" id="VLTJ01000041">
    <property type="protein sequence ID" value="TSH89460.1"/>
    <property type="molecule type" value="Genomic_DNA"/>
</dbReference>
<evidence type="ECO:0000313" key="3">
    <source>
        <dbReference type="EMBL" id="TSH89460.1"/>
    </source>
</evidence>
<evidence type="ECO:0000256" key="1">
    <source>
        <dbReference type="ARBA" id="ARBA00022801"/>
    </source>
</evidence>
<dbReference type="InterPro" id="IPR050272">
    <property type="entry name" value="Isochorismatase-like_hydrls"/>
</dbReference>
<feature type="domain" description="Isochorismatase-like" evidence="2">
    <location>
        <begin position="61"/>
        <end position="257"/>
    </location>
</feature>
<proteinExistence type="predicted"/>
<dbReference type="PANTHER" id="PTHR43540:SF9">
    <property type="entry name" value="FAMILY HYDROLASE, PUTATIVE (AFU_ORTHOLOGUE AFUA_2G08700)-RELATED"/>
    <property type="match status" value="1"/>
</dbReference>
<keyword evidence="1 3" id="KW-0378">Hydrolase</keyword>
<dbReference type="SUPFAM" id="SSF52499">
    <property type="entry name" value="Isochorismatase-like hydrolases"/>
    <property type="match status" value="1"/>
</dbReference>
<dbReference type="AlphaFoldDB" id="A0A556A9B2"/>
<dbReference type="CDD" id="cd00431">
    <property type="entry name" value="cysteine_hydrolases"/>
    <property type="match status" value="1"/>
</dbReference>
<evidence type="ECO:0000313" key="4">
    <source>
        <dbReference type="Proteomes" id="UP000318405"/>
    </source>
</evidence>
<dbReference type="Gene3D" id="3.40.50.850">
    <property type="entry name" value="Isochorismatase-like"/>
    <property type="match status" value="1"/>
</dbReference>
<dbReference type="RefSeq" id="WP_143950864.1">
    <property type="nucleotide sequence ID" value="NZ_BAABMB010000005.1"/>
</dbReference>
<reference evidence="3 4" key="1">
    <citation type="submission" date="2019-07" db="EMBL/GenBank/DDBJ databases">
        <title>Qingshengfaniella alkalisoli gen. nov., sp. nov., isolated from saline soil.</title>
        <authorList>
            <person name="Xu L."/>
            <person name="Huang X.-X."/>
            <person name="Sun J.-Q."/>
        </authorList>
    </citation>
    <scope>NUCLEOTIDE SEQUENCE [LARGE SCALE GENOMIC DNA]</scope>
    <source>
        <strain evidence="3 4">DSM 27279</strain>
    </source>
</reference>
<evidence type="ECO:0000259" key="2">
    <source>
        <dbReference type="Pfam" id="PF00857"/>
    </source>
</evidence>
<protein>
    <submittedName>
        <fullName evidence="3">Cysteine hydrolase</fullName>
    </submittedName>
</protein>